<evidence type="ECO:0000259" key="8">
    <source>
        <dbReference type="PROSITE" id="PS50850"/>
    </source>
</evidence>
<dbReference type="Gene3D" id="1.20.1250.20">
    <property type="entry name" value="MFS general substrate transporter like domains"/>
    <property type="match status" value="1"/>
</dbReference>
<gene>
    <name evidence="9" type="primary">mdrP_2</name>
    <name evidence="9" type="ORF">NEOCIP111885_02720</name>
</gene>
<keyword evidence="5 7" id="KW-1133">Transmembrane helix</keyword>
<dbReference type="InterPro" id="IPR011701">
    <property type="entry name" value="MFS"/>
</dbReference>
<dbReference type="InterPro" id="IPR050171">
    <property type="entry name" value="MFS_Transporters"/>
</dbReference>
<keyword evidence="10" id="KW-1185">Reference proteome</keyword>
<keyword evidence="4 7" id="KW-0812">Transmembrane</keyword>
<feature type="transmembrane region" description="Helical" evidence="7">
    <location>
        <begin position="41"/>
        <end position="62"/>
    </location>
</feature>
<keyword evidence="6 7" id="KW-0472">Membrane</keyword>
<comment type="subcellular location">
    <subcellularLocation>
        <location evidence="1">Cell membrane</location>
        <topology evidence="1">Multi-pass membrane protein</topology>
    </subcellularLocation>
</comment>
<evidence type="ECO:0000256" key="3">
    <source>
        <dbReference type="ARBA" id="ARBA00022475"/>
    </source>
</evidence>
<sequence>MKILSWDLNLKVRLVGEALYNTLFWMYFPFLTLYFSKTFGITIAGLLMSIPPLIGIVGSLLGGYLSDHLGRRATMLYGALMQTGMFALFALSISDWVDYVAYIGISLGGAIYHPASNAMVADLTPEKDRRKVFATFVTAMNIGCVFGPLLGSVFFFQYRSELLWTCTFVTLIYFIAILLLIRETVPESARKPDHSTRLSSIFKEQWKNYRVIFFDKVFALYILAGIFVTIAFRQLNMYLAIYVEDYVPAQTLFSWKDWSFELSSMEVFGWIMGLNGLMFVLCVIPVTKWFEHWSDRNSLILSSFLFGLGMFLVGLTTNVWLLFGFVIIFTIGEILNGPVSSSFVSKYAPEDARGQYMGASNLQFSIGRFFSPLTLILSTWLPAVGVFGFIFLCTLISILIYLKLFQNIPNMKQLEKKAIQ</sequence>
<dbReference type="PROSITE" id="PS00216">
    <property type="entry name" value="SUGAR_TRANSPORT_1"/>
    <property type="match status" value="1"/>
</dbReference>
<evidence type="ECO:0000256" key="5">
    <source>
        <dbReference type="ARBA" id="ARBA00022989"/>
    </source>
</evidence>
<name>A0A9C7LAD0_9BACI</name>
<feature type="transmembrane region" description="Helical" evidence="7">
    <location>
        <begin position="132"/>
        <end position="156"/>
    </location>
</feature>
<proteinExistence type="predicted"/>
<dbReference type="AlphaFoldDB" id="A0A9C7LAD0"/>
<feature type="transmembrane region" description="Helical" evidence="7">
    <location>
        <begin position="299"/>
        <end position="332"/>
    </location>
</feature>
<keyword evidence="3" id="KW-1003">Cell membrane</keyword>
<feature type="transmembrane region" description="Helical" evidence="7">
    <location>
        <begin position="74"/>
        <end position="93"/>
    </location>
</feature>
<feature type="transmembrane region" description="Helical" evidence="7">
    <location>
        <begin position="267"/>
        <end position="287"/>
    </location>
</feature>
<dbReference type="SUPFAM" id="SSF103473">
    <property type="entry name" value="MFS general substrate transporter"/>
    <property type="match status" value="1"/>
</dbReference>
<feature type="transmembrane region" description="Helical" evidence="7">
    <location>
        <begin position="213"/>
        <end position="232"/>
    </location>
</feature>
<feature type="transmembrane region" description="Helical" evidence="7">
    <location>
        <begin position="380"/>
        <end position="402"/>
    </location>
</feature>
<feature type="transmembrane region" description="Helical" evidence="7">
    <location>
        <begin position="99"/>
        <end position="120"/>
    </location>
</feature>
<dbReference type="InterPro" id="IPR005829">
    <property type="entry name" value="Sugar_transporter_CS"/>
</dbReference>
<protein>
    <submittedName>
        <fullName evidence="9">Na(+), Li(+), K(+)/H(+) antiporter</fullName>
    </submittedName>
</protein>
<comment type="caution">
    <text evidence="9">The sequence shown here is derived from an EMBL/GenBank/DDBJ whole genome shotgun (WGS) entry which is preliminary data.</text>
</comment>
<evidence type="ECO:0000313" key="9">
    <source>
        <dbReference type="EMBL" id="CAG9609001.1"/>
    </source>
</evidence>
<dbReference type="PROSITE" id="PS50850">
    <property type="entry name" value="MFS"/>
    <property type="match status" value="1"/>
</dbReference>
<dbReference type="InterPro" id="IPR020846">
    <property type="entry name" value="MFS_dom"/>
</dbReference>
<dbReference type="GO" id="GO:0005886">
    <property type="term" value="C:plasma membrane"/>
    <property type="evidence" value="ECO:0007669"/>
    <property type="project" value="UniProtKB-SubCell"/>
</dbReference>
<accession>A0A9C7LAD0</accession>
<dbReference type="CDD" id="cd17329">
    <property type="entry name" value="MFS_MdtH_MDR_like"/>
    <property type="match status" value="1"/>
</dbReference>
<evidence type="ECO:0000256" key="6">
    <source>
        <dbReference type="ARBA" id="ARBA00023136"/>
    </source>
</evidence>
<evidence type="ECO:0000256" key="4">
    <source>
        <dbReference type="ARBA" id="ARBA00022692"/>
    </source>
</evidence>
<feature type="transmembrane region" description="Helical" evidence="7">
    <location>
        <begin position="12"/>
        <end position="35"/>
    </location>
</feature>
<feature type="domain" description="Major facilitator superfamily (MFS) profile" evidence="8">
    <location>
        <begin position="1"/>
        <end position="409"/>
    </location>
</feature>
<feature type="transmembrane region" description="Helical" evidence="7">
    <location>
        <begin position="162"/>
        <end position="181"/>
    </location>
</feature>
<dbReference type="Pfam" id="PF07690">
    <property type="entry name" value="MFS_1"/>
    <property type="match status" value="2"/>
</dbReference>
<reference evidence="9" key="1">
    <citation type="submission" date="2021-10" db="EMBL/GenBank/DDBJ databases">
        <authorList>
            <person name="Criscuolo A."/>
        </authorList>
    </citation>
    <scope>NUCLEOTIDE SEQUENCE</scope>
    <source>
        <strain evidence="9">CIP111885</strain>
    </source>
</reference>
<evidence type="ECO:0000256" key="7">
    <source>
        <dbReference type="SAM" id="Phobius"/>
    </source>
</evidence>
<dbReference type="PANTHER" id="PTHR23517">
    <property type="entry name" value="RESISTANCE PROTEIN MDTM, PUTATIVE-RELATED-RELATED"/>
    <property type="match status" value="1"/>
</dbReference>
<dbReference type="PANTHER" id="PTHR23517:SF3">
    <property type="entry name" value="INTEGRAL MEMBRANE TRANSPORT PROTEIN"/>
    <property type="match status" value="1"/>
</dbReference>
<evidence type="ECO:0000256" key="2">
    <source>
        <dbReference type="ARBA" id="ARBA00022448"/>
    </source>
</evidence>
<dbReference type="RefSeq" id="WP_230497243.1">
    <property type="nucleotide sequence ID" value="NZ_CAKJTG010000015.1"/>
</dbReference>
<keyword evidence="2" id="KW-0813">Transport</keyword>
<evidence type="ECO:0000256" key="1">
    <source>
        <dbReference type="ARBA" id="ARBA00004651"/>
    </source>
</evidence>
<dbReference type="InterPro" id="IPR036259">
    <property type="entry name" value="MFS_trans_sf"/>
</dbReference>
<organism evidence="9 10">
    <name type="scientific">Pseudoneobacillus rhizosphaerae</name>
    <dbReference type="NCBI Taxonomy" id="2880968"/>
    <lineage>
        <taxon>Bacteria</taxon>
        <taxon>Bacillati</taxon>
        <taxon>Bacillota</taxon>
        <taxon>Bacilli</taxon>
        <taxon>Bacillales</taxon>
        <taxon>Bacillaceae</taxon>
        <taxon>Pseudoneobacillus</taxon>
    </lineage>
</organism>
<dbReference type="EMBL" id="CAKJTG010000015">
    <property type="protein sequence ID" value="CAG9609001.1"/>
    <property type="molecule type" value="Genomic_DNA"/>
</dbReference>
<dbReference type="Proteomes" id="UP000789845">
    <property type="component" value="Unassembled WGS sequence"/>
</dbReference>
<dbReference type="GO" id="GO:0022857">
    <property type="term" value="F:transmembrane transporter activity"/>
    <property type="evidence" value="ECO:0007669"/>
    <property type="project" value="InterPro"/>
</dbReference>
<evidence type="ECO:0000313" key="10">
    <source>
        <dbReference type="Proteomes" id="UP000789845"/>
    </source>
</evidence>